<evidence type="ECO:0000313" key="2">
    <source>
        <dbReference type="Proteomes" id="UP000012128"/>
    </source>
</evidence>
<protein>
    <submittedName>
        <fullName evidence="1">Uncharacterized protein</fullName>
    </submittedName>
</protein>
<dbReference type="EMBL" id="AFLW02000039">
    <property type="protein sequence ID" value="EMM83780.1"/>
    <property type="molecule type" value="Genomic_DNA"/>
</dbReference>
<accession>M6GG91</accession>
<dbReference type="AlphaFoldDB" id="M6GG91"/>
<reference evidence="1 2" key="1">
    <citation type="submission" date="2013-01" db="EMBL/GenBank/DDBJ databases">
        <authorList>
            <person name="Harkins D.M."/>
            <person name="Durkin A.S."/>
            <person name="Brinkac L.M."/>
            <person name="Haft D.H."/>
            <person name="Selengut J.D."/>
            <person name="Sanka R."/>
            <person name="DePew J."/>
            <person name="Purushe J."/>
            <person name="Hospenthal D.R."/>
            <person name="Murray C.K."/>
            <person name="Pimentel G."/>
            <person name="Wasfy M."/>
            <person name="Parker T."/>
            <person name="Miller R.S."/>
            <person name="Vinetz J.M."/>
            <person name="Sutton G.G."/>
            <person name="Nierman W.C."/>
            <person name="Fouts D.E."/>
        </authorList>
    </citation>
    <scope>NUCLEOTIDE SEQUENCE [LARGE SCALE GENOMIC DNA]</scope>
    <source>
        <strain evidence="1 2">2006001854</strain>
    </source>
</reference>
<sequence length="83" mass="9476">MHAKVTFETERKLCIFPLKNQNADPNLDYLSKGYGGVLFSGLKGLFQIFDPDVIPKSIQHGFGDPTEKERLKRENGMVMFWKG</sequence>
<organism evidence="1 2">
    <name type="scientific">Leptospira interrogans str. 2006001854</name>
    <dbReference type="NCBI Taxonomy" id="1001590"/>
    <lineage>
        <taxon>Bacteria</taxon>
        <taxon>Pseudomonadati</taxon>
        <taxon>Spirochaetota</taxon>
        <taxon>Spirochaetia</taxon>
        <taxon>Leptospirales</taxon>
        <taxon>Leptospiraceae</taxon>
        <taxon>Leptospira</taxon>
    </lineage>
</organism>
<evidence type="ECO:0000313" key="1">
    <source>
        <dbReference type="EMBL" id="EMM83780.1"/>
    </source>
</evidence>
<proteinExistence type="predicted"/>
<dbReference type="Proteomes" id="UP000012128">
    <property type="component" value="Unassembled WGS sequence"/>
</dbReference>
<name>M6GG91_LEPIR</name>
<gene>
    <name evidence="1" type="ORF">LEP1GSC037_3196</name>
</gene>
<comment type="caution">
    <text evidence="1">The sequence shown here is derived from an EMBL/GenBank/DDBJ whole genome shotgun (WGS) entry which is preliminary data.</text>
</comment>